<evidence type="ECO:0000256" key="3">
    <source>
        <dbReference type="ARBA" id="ARBA00022448"/>
    </source>
</evidence>
<dbReference type="Proteomes" id="UP000001822">
    <property type="component" value="Chromosome"/>
</dbReference>
<protein>
    <submittedName>
        <fullName evidence="6">Oligopeptide ABC transporter, solute-binding protein</fullName>
    </submittedName>
</protein>
<keyword evidence="4" id="KW-0732">Signal</keyword>
<dbReference type="SUPFAM" id="SSF53850">
    <property type="entry name" value="Periplasmic binding protein-like II"/>
    <property type="match status" value="1"/>
</dbReference>
<evidence type="ECO:0000259" key="5">
    <source>
        <dbReference type="Pfam" id="PF00496"/>
    </source>
</evidence>
<dbReference type="AlphaFoldDB" id="A0A6N4SW66"/>
<dbReference type="CDD" id="cd00995">
    <property type="entry name" value="PBP2_NikA_DppA_OppA_like"/>
    <property type="match status" value="1"/>
</dbReference>
<comment type="subcellular location">
    <subcellularLocation>
        <location evidence="1">Cell envelope</location>
    </subcellularLocation>
</comment>
<reference evidence="6 7" key="1">
    <citation type="journal article" date="2007" name="Appl. Environ. Microbiol.">
        <title>Genome sequence of the cellulolytic gliding bacterium Cytophaga hutchinsonii.</title>
        <authorList>
            <person name="Xie G."/>
            <person name="Bruce D.C."/>
            <person name="Challacombe J.F."/>
            <person name="Chertkov O."/>
            <person name="Detter J.C."/>
            <person name="Gilna P."/>
            <person name="Han C.S."/>
            <person name="Lucas S."/>
            <person name="Misra M."/>
            <person name="Myers G.L."/>
            <person name="Richardson P."/>
            <person name="Tapia R."/>
            <person name="Thayer N."/>
            <person name="Thompson L.S."/>
            <person name="Brettin T.S."/>
            <person name="Henrissat B."/>
            <person name="Wilson D.B."/>
            <person name="McBride M.J."/>
        </authorList>
    </citation>
    <scope>NUCLEOTIDE SEQUENCE [LARGE SCALE GENOMIC DNA]</scope>
    <source>
        <strain evidence="7">ATCC 33406 / DSM 1761 / CIP 103989 / NBRC 15051 / NCIMB 9469 / D465</strain>
    </source>
</reference>
<dbReference type="GO" id="GO:0015833">
    <property type="term" value="P:peptide transport"/>
    <property type="evidence" value="ECO:0007669"/>
    <property type="project" value="TreeGrafter"/>
</dbReference>
<dbReference type="Gene3D" id="3.90.76.10">
    <property type="entry name" value="Dipeptide-binding Protein, Domain 1"/>
    <property type="match status" value="1"/>
</dbReference>
<organism evidence="6 7">
    <name type="scientific">Cytophaga hutchinsonii (strain ATCC 33406 / DSM 1761 / CIP 103989 / NBRC 15051 / NCIMB 9469 / D465)</name>
    <dbReference type="NCBI Taxonomy" id="269798"/>
    <lineage>
        <taxon>Bacteria</taxon>
        <taxon>Pseudomonadati</taxon>
        <taxon>Bacteroidota</taxon>
        <taxon>Cytophagia</taxon>
        <taxon>Cytophagales</taxon>
        <taxon>Cytophagaceae</taxon>
        <taxon>Cytophaga</taxon>
    </lineage>
</organism>
<evidence type="ECO:0000256" key="4">
    <source>
        <dbReference type="ARBA" id="ARBA00022729"/>
    </source>
</evidence>
<dbReference type="SMR" id="A0A6N4SW66"/>
<proteinExistence type="inferred from homology"/>
<dbReference type="InterPro" id="IPR039424">
    <property type="entry name" value="SBP_5"/>
</dbReference>
<dbReference type="RefSeq" id="WP_011586838.1">
    <property type="nucleotide sequence ID" value="NC_008255.1"/>
</dbReference>
<dbReference type="PANTHER" id="PTHR30290">
    <property type="entry name" value="PERIPLASMIC BINDING COMPONENT OF ABC TRANSPORTER"/>
    <property type="match status" value="1"/>
</dbReference>
<evidence type="ECO:0000313" key="6">
    <source>
        <dbReference type="EMBL" id="ABG60731.1"/>
    </source>
</evidence>
<dbReference type="EMBL" id="CP000383">
    <property type="protein sequence ID" value="ABG60731.1"/>
    <property type="molecule type" value="Genomic_DNA"/>
</dbReference>
<dbReference type="PROSITE" id="PS51257">
    <property type="entry name" value="PROKAR_LIPOPROTEIN"/>
    <property type="match status" value="1"/>
</dbReference>
<dbReference type="InterPro" id="IPR030678">
    <property type="entry name" value="Peptide/Ni-bd"/>
</dbReference>
<keyword evidence="3" id="KW-0813">Transport</keyword>
<dbReference type="GO" id="GO:1904680">
    <property type="term" value="F:peptide transmembrane transporter activity"/>
    <property type="evidence" value="ECO:0007669"/>
    <property type="project" value="TreeGrafter"/>
</dbReference>
<dbReference type="Gene3D" id="3.40.190.10">
    <property type="entry name" value="Periplasmic binding protein-like II"/>
    <property type="match status" value="1"/>
</dbReference>
<name>A0A6N4SW66_CYTH3</name>
<gene>
    <name evidence="6" type="primary">oppA</name>
    <name evidence="6" type="ordered locus">CHU_3498</name>
</gene>
<keyword evidence="7" id="KW-1185">Reference proteome</keyword>
<evidence type="ECO:0000313" key="7">
    <source>
        <dbReference type="Proteomes" id="UP000001822"/>
    </source>
</evidence>
<dbReference type="PANTHER" id="PTHR30290:SF10">
    <property type="entry name" value="PERIPLASMIC OLIGOPEPTIDE-BINDING PROTEIN-RELATED"/>
    <property type="match status" value="1"/>
</dbReference>
<dbReference type="GO" id="GO:0030288">
    <property type="term" value="C:outer membrane-bounded periplasmic space"/>
    <property type="evidence" value="ECO:0007669"/>
    <property type="project" value="UniProtKB-ARBA"/>
</dbReference>
<dbReference type="KEGG" id="chu:CHU_3498"/>
<dbReference type="GO" id="GO:0043190">
    <property type="term" value="C:ATP-binding cassette (ABC) transporter complex"/>
    <property type="evidence" value="ECO:0007669"/>
    <property type="project" value="InterPro"/>
</dbReference>
<evidence type="ECO:0000256" key="2">
    <source>
        <dbReference type="ARBA" id="ARBA00005695"/>
    </source>
</evidence>
<evidence type="ECO:0000256" key="1">
    <source>
        <dbReference type="ARBA" id="ARBA00004196"/>
    </source>
</evidence>
<feature type="domain" description="Solute-binding protein family 5" evidence="5">
    <location>
        <begin position="87"/>
        <end position="490"/>
    </location>
</feature>
<dbReference type="Gene3D" id="3.10.105.10">
    <property type="entry name" value="Dipeptide-binding Protein, Domain 3"/>
    <property type="match status" value="1"/>
</dbReference>
<dbReference type="InterPro" id="IPR000914">
    <property type="entry name" value="SBP_5_dom"/>
</dbReference>
<sequence length="586" mass="66058">MKKSLLPLLLAVFVMGSCSNDKDGKSENAEALIEAKGGKYSGGIFKYNESEFLKNLFPHNITDATSYRIASQVYEGLLKFSQDSLQLTNGLAESYTVDETQTIYTFKLRKGVKFHDNACFPEGKGREFTAEDVKYCFSLLCTSNPQQNQGFSMFQGILKGADAYYEASTGGKKPEFEVEGIKVIDPYTIEFTLLEPNSIFPYNLARPFTFIFAKEAYEKYGQEMRVKAVGTGPFVISSIDEGTSVNLLKNPNYYLKDEAGNQLPYLNGIAVKFLKDRKIELIEFKKGNFHMMYRLPTDFIIDIEEQSVKKTGEYGMYELQKNPEMAVHFLSFANQGKMFSNINLRKAISFGIDRKMILDKVLDGEGDAPGFWGITPVNVFPQYDAKSITGYTLNLDSANYYLKKAGFKSGADVPKIVLELNSDGGRNEAVASEVRTQLKNNLNITIETNVVTTATLIDNMIGGKSDLFRVGWIADYPSPENFLWYLYGKNVPAGPSSSSYPNMARYKNSKFDELYEKGLKAQTDADAYKYFLEAEKVAMYEAPIVVLWYDEAYRLMQPTVKNFPNNAMQYRDFTAVYLTPSKSEAK</sequence>
<comment type="similarity">
    <text evidence="2">Belongs to the bacterial solute-binding protein 5 family.</text>
</comment>
<dbReference type="OrthoDB" id="9772924at2"/>
<accession>A0A6N4SW66</accession>
<dbReference type="PIRSF" id="PIRSF002741">
    <property type="entry name" value="MppA"/>
    <property type="match status" value="1"/>
</dbReference>
<dbReference type="Pfam" id="PF00496">
    <property type="entry name" value="SBP_bac_5"/>
    <property type="match status" value="1"/>
</dbReference>